<dbReference type="InterPro" id="IPR011009">
    <property type="entry name" value="Kinase-like_dom_sf"/>
</dbReference>
<evidence type="ECO:0000313" key="2">
    <source>
        <dbReference type="Proteomes" id="UP001497482"/>
    </source>
</evidence>
<evidence type="ECO:0000313" key="1">
    <source>
        <dbReference type="EMBL" id="CAL1593448.1"/>
    </source>
</evidence>
<dbReference type="SUPFAM" id="SSF56112">
    <property type="entry name" value="Protein kinase-like (PK-like)"/>
    <property type="match status" value="1"/>
</dbReference>
<dbReference type="AlphaFoldDB" id="A0AAV2KXP4"/>
<dbReference type="Proteomes" id="UP001497482">
    <property type="component" value="Chromosome 2"/>
</dbReference>
<protein>
    <submittedName>
        <fullName evidence="1">Uncharacterized protein</fullName>
    </submittedName>
</protein>
<name>A0AAV2KXP4_KNICA</name>
<reference evidence="1 2" key="1">
    <citation type="submission" date="2024-04" db="EMBL/GenBank/DDBJ databases">
        <authorList>
            <person name="Waldvogel A.-M."/>
            <person name="Schoenle A."/>
        </authorList>
    </citation>
    <scope>NUCLEOTIDE SEQUENCE [LARGE SCALE GENOMIC DNA]</scope>
</reference>
<keyword evidence="2" id="KW-1185">Reference proteome</keyword>
<accession>A0AAV2KXP4</accession>
<sequence length="81" mass="9051">MNKFEVLGIVGEGAYGVVLKCRHKVTAAELTQVYHSVKHKLSYSSADCGHTLNHKDSAMTLERTKAEALAKDDQNRHRSLR</sequence>
<gene>
    <name evidence="1" type="ORF">KC01_LOCUS22557</name>
</gene>
<proteinExistence type="predicted"/>
<dbReference type="EMBL" id="OZ035824">
    <property type="protein sequence ID" value="CAL1593448.1"/>
    <property type="molecule type" value="Genomic_DNA"/>
</dbReference>
<dbReference type="Gene3D" id="3.30.200.20">
    <property type="entry name" value="Phosphorylase Kinase, domain 1"/>
    <property type="match status" value="1"/>
</dbReference>
<organism evidence="1 2">
    <name type="scientific">Knipowitschia caucasica</name>
    <name type="common">Caucasian dwarf goby</name>
    <name type="synonym">Pomatoschistus caucasicus</name>
    <dbReference type="NCBI Taxonomy" id="637954"/>
    <lineage>
        <taxon>Eukaryota</taxon>
        <taxon>Metazoa</taxon>
        <taxon>Chordata</taxon>
        <taxon>Craniata</taxon>
        <taxon>Vertebrata</taxon>
        <taxon>Euteleostomi</taxon>
        <taxon>Actinopterygii</taxon>
        <taxon>Neopterygii</taxon>
        <taxon>Teleostei</taxon>
        <taxon>Neoteleostei</taxon>
        <taxon>Acanthomorphata</taxon>
        <taxon>Gobiaria</taxon>
        <taxon>Gobiiformes</taxon>
        <taxon>Gobioidei</taxon>
        <taxon>Gobiidae</taxon>
        <taxon>Gobiinae</taxon>
        <taxon>Knipowitschia</taxon>
    </lineage>
</organism>